<feature type="signal peptide" evidence="1">
    <location>
        <begin position="1"/>
        <end position="21"/>
    </location>
</feature>
<dbReference type="EMBL" id="FOHX01000011">
    <property type="protein sequence ID" value="SEU32314.1"/>
    <property type="molecule type" value="Genomic_DNA"/>
</dbReference>
<keyword evidence="1" id="KW-0732">Signal</keyword>
<gene>
    <name evidence="2" type="ORF">SAMN05421811_1118</name>
</gene>
<dbReference type="STRING" id="568860.SAMN05421811_1118"/>
<keyword evidence="3" id="KW-1185">Reference proteome</keyword>
<sequence length="203" mass="22365">MTTSRLQPKISRFAGWLCATAAVTMIAGCTPDKPTTPATPDPLPVQSSVADRPPYLCYFIPQAAVADLTGYAGRYKAGDDKRSAIGDSCVISNEEQSLFITSYEVSGSRRTITQYLEWAQKSNPTELPKELGEGLIADFDIRLNPYRTAETLFRCGSENSLIAITVKRNPSRDQDHDLIQLMKIAQRRFAEMFKCQPGGPPQG</sequence>
<protein>
    <recommendedName>
        <fullName evidence="4">DUF3558 domain-containing protein</fullName>
    </recommendedName>
</protein>
<reference evidence="2 3" key="1">
    <citation type="submission" date="2016-10" db="EMBL/GenBank/DDBJ databases">
        <authorList>
            <person name="de Groot N.N."/>
        </authorList>
    </citation>
    <scope>NUCLEOTIDE SEQUENCE [LARGE SCALE GENOMIC DNA]</scope>
    <source>
        <strain evidence="2 3">CGMCC 4.5598</strain>
    </source>
</reference>
<organism evidence="2 3">
    <name type="scientific">Nonomuraea wenchangensis</name>
    <dbReference type="NCBI Taxonomy" id="568860"/>
    <lineage>
        <taxon>Bacteria</taxon>
        <taxon>Bacillati</taxon>
        <taxon>Actinomycetota</taxon>
        <taxon>Actinomycetes</taxon>
        <taxon>Streptosporangiales</taxon>
        <taxon>Streptosporangiaceae</taxon>
        <taxon>Nonomuraea</taxon>
    </lineage>
</organism>
<dbReference type="PROSITE" id="PS51257">
    <property type="entry name" value="PROKAR_LIPOPROTEIN"/>
    <property type="match status" value="1"/>
</dbReference>
<dbReference type="AlphaFoldDB" id="A0A1I0L0J2"/>
<evidence type="ECO:0000256" key="1">
    <source>
        <dbReference type="SAM" id="SignalP"/>
    </source>
</evidence>
<proteinExistence type="predicted"/>
<evidence type="ECO:0000313" key="2">
    <source>
        <dbReference type="EMBL" id="SEU32314.1"/>
    </source>
</evidence>
<feature type="chain" id="PRO_5011577367" description="DUF3558 domain-containing protein" evidence="1">
    <location>
        <begin position="22"/>
        <end position="203"/>
    </location>
</feature>
<evidence type="ECO:0000313" key="3">
    <source>
        <dbReference type="Proteomes" id="UP000199361"/>
    </source>
</evidence>
<accession>A0A1I0L0J2</accession>
<evidence type="ECO:0008006" key="4">
    <source>
        <dbReference type="Google" id="ProtNLM"/>
    </source>
</evidence>
<name>A0A1I0L0J2_9ACTN</name>
<dbReference type="Proteomes" id="UP000199361">
    <property type="component" value="Unassembled WGS sequence"/>
</dbReference>